<dbReference type="Proteomes" id="UP000620366">
    <property type="component" value="Unassembled WGS sequence"/>
</dbReference>
<evidence type="ECO:0000313" key="2">
    <source>
        <dbReference type="EMBL" id="MBC8536325.1"/>
    </source>
</evidence>
<sequence>MRRDGRADPAAEAVERAVAKLAAQGVGTQALDSLRAQLGEIVREDLRRVESGGMSGGPRTIQVEGSDD</sequence>
<comment type="caution">
    <text evidence="2">The sequence shown here is derived from an EMBL/GenBank/DDBJ whole genome shotgun (WGS) entry which is preliminary data.</text>
</comment>
<accession>A0A926DFY8</accession>
<protein>
    <submittedName>
        <fullName evidence="2">Uncharacterized protein</fullName>
    </submittedName>
</protein>
<dbReference type="RefSeq" id="WP_249300093.1">
    <property type="nucleotide sequence ID" value="NZ_JACRSP010000002.1"/>
</dbReference>
<organism evidence="2 3">
    <name type="scientific">Feifania hominis</name>
    <dbReference type="NCBI Taxonomy" id="2763660"/>
    <lineage>
        <taxon>Bacteria</taxon>
        <taxon>Bacillati</taxon>
        <taxon>Bacillota</taxon>
        <taxon>Clostridia</taxon>
        <taxon>Eubacteriales</taxon>
        <taxon>Feifaniaceae</taxon>
        <taxon>Feifania</taxon>
    </lineage>
</organism>
<keyword evidence="3" id="KW-1185">Reference proteome</keyword>
<evidence type="ECO:0000256" key="1">
    <source>
        <dbReference type="SAM" id="MobiDB-lite"/>
    </source>
</evidence>
<reference evidence="2" key="1">
    <citation type="submission" date="2020-08" db="EMBL/GenBank/DDBJ databases">
        <title>Genome public.</title>
        <authorList>
            <person name="Liu C."/>
            <person name="Sun Q."/>
        </authorList>
    </citation>
    <scope>NUCLEOTIDE SEQUENCE</scope>
    <source>
        <strain evidence="2">BX7</strain>
    </source>
</reference>
<name>A0A926DFY8_9FIRM</name>
<gene>
    <name evidence="2" type="ORF">H8695_06410</name>
</gene>
<feature type="region of interest" description="Disordered" evidence="1">
    <location>
        <begin position="49"/>
        <end position="68"/>
    </location>
</feature>
<evidence type="ECO:0000313" key="3">
    <source>
        <dbReference type="Proteomes" id="UP000620366"/>
    </source>
</evidence>
<dbReference type="EMBL" id="JACRSP010000002">
    <property type="protein sequence ID" value="MBC8536325.1"/>
    <property type="molecule type" value="Genomic_DNA"/>
</dbReference>
<proteinExistence type="predicted"/>
<dbReference type="AlphaFoldDB" id="A0A926DFY8"/>